<feature type="transmembrane region" description="Helical" evidence="8">
    <location>
        <begin position="28"/>
        <end position="50"/>
    </location>
</feature>
<dbReference type="PANTHER" id="PTHR22750">
    <property type="entry name" value="G-PROTEIN COUPLED RECEPTOR"/>
    <property type="match status" value="1"/>
</dbReference>
<comment type="subcellular location">
    <subcellularLocation>
        <location evidence="1">Cell membrane</location>
        <topology evidence="1">Multi-pass membrane protein</topology>
    </subcellularLocation>
</comment>
<evidence type="ECO:0000256" key="8">
    <source>
        <dbReference type="SAM" id="Phobius"/>
    </source>
</evidence>
<evidence type="ECO:0000256" key="2">
    <source>
        <dbReference type="ARBA" id="ARBA00010663"/>
    </source>
</evidence>
<dbReference type="AlphaFoldDB" id="A0A8J4Y7Q6"/>
<dbReference type="Pfam" id="PF00001">
    <property type="entry name" value="7tm_1"/>
    <property type="match status" value="1"/>
</dbReference>
<evidence type="ECO:0000313" key="10">
    <source>
        <dbReference type="EMBL" id="KAG0718271.1"/>
    </source>
</evidence>
<keyword evidence="4 8" id="KW-0812">Transmembrane</keyword>
<comment type="similarity">
    <text evidence="2">Belongs to the G-protein coupled receptor 1 family.</text>
</comment>
<dbReference type="Proteomes" id="UP000770661">
    <property type="component" value="Unassembled WGS sequence"/>
</dbReference>
<feature type="compositionally biased region" description="Low complexity" evidence="7">
    <location>
        <begin position="204"/>
        <end position="216"/>
    </location>
</feature>
<evidence type="ECO:0000256" key="7">
    <source>
        <dbReference type="SAM" id="MobiDB-lite"/>
    </source>
</evidence>
<dbReference type="OrthoDB" id="6369616at2759"/>
<gene>
    <name evidence="10" type="ORF">GWK47_052759</name>
</gene>
<protein>
    <recommendedName>
        <fullName evidence="9">G-protein coupled receptors family 1 profile domain-containing protein</fullName>
    </recommendedName>
</protein>
<keyword evidence="6 8" id="KW-0472">Membrane</keyword>
<evidence type="ECO:0000313" key="11">
    <source>
        <dbReference type="Proteomes" id="UP000770661"/>
    </source>
</evidence>
<dbReference type="Gene3D" id="1.20.1070.10">
    <property type="entry name" value="Rhodopsin 7-helix transmembrane proteins"/>
    <property type="match status" value="1"/>
</dbReference>
<dbReference type="GO" id="GO:0005886">
    <property type="term" value="C:plasma membrane"/>
    <property type="evidence" value="ECO:0007669"/>
    <property type="project" value="UniProtKB-SubCell"/>
</dbReference>
<proteinExistence type="inferred from homology"/>
<evidence type="ECO:0000259" key="9">
    <source>
        <dbReference type="PROSITE" id="PS50262"/>
    </source>
</evidence>
<keyword evidence="3" id="KW-1003">Cell membrane</keyword>
<feature type="domain" description="G-protein coupled receptors family 1 profile" evidence="9">
    <location>
        <begin position="1"/>
        <end position="141"/>
    </location>
</feature>
<dbReference type="SUPFAM" id="SSF81321">
    <property type="entry name" value="Family A G protein-coupled receptor-like"/>
    <property type="match status" value="1"/>
</dbReference>
<evidence type="ECO:0000256" key="1">
    <source>
        <dbReference type="ARBA" id="ARBA00004651"/>
    </source>
</evidence>
<feature type="region of interest" description="Disordered" evidence="7">
    <location>
        <begin position="162"/>
        <end position="181"/>
    </location>
</feature>
<keyword evidence="5 8" id="KW-1133">Transmembrane helix</keyword>
<name>A0A8J4Y7Q6_CHIOP</name>
<feature type="compositionally biased region" description="Low complexity" evidence="7">
    <location>
        <begin position="172"/>
        <end position="181"/>
    </location>
</feature>
<feature type="transmembrane region" description="Helical" evidence="8">
    <location>
        <begin position="83"/>
        <end position="102"/>
    </location>
</feature>
<feature type="region of interest" description="Disordered" evidence="7">
    <location>
        <begin position="199"/>
        <end position="218"/>
    </location>
</feature>
<evidence type="ECO:0000256" key="6">
    <source>
        <dbReference type="ARBA" id="ARBA00023136"/>
    </source>
</evidence>
<dbReference type="GO" id="GO:0004930">
    <property type="term" value="F:G protein-coupled receptor activity"/>
    <property type="evidence" value="ECO:0007669"/>
    <property type="project" value="InterPro"/>
</dbReference>
<organism evidence="10 11">
    <name type="scientific">Chionoecetes opilio</name>
    <name type="common">Atlantic snow crab</name>
    <name type="synonym">Cancer opilio</name>
    <dbReference type="NCBI Taxonomy" id="41210"/>
    <lineage>
        <taxon>Eukaryota</taxon>
        <taxon>Metazoa</taxon>
        <taxon>Ecdysozoa</taxon>
        <taxon>Arthropoda</taxon>
        <taxon>Crustacea</taxon>
        <taxon>Multicrustacea</taxon>
        <taxon>Malacostraca</taxon>
        <taxon>Eumalacostraca</taxon>
        <taxon>Eucarida</taxon>
        <taxon>Decapoda</taxon>
        <taxon>Pleocyemata</taxon>
        <taxon>Brachyura</taxon>
        <taxon>Eubrachyura</taxon>
        <taxon>Majoidea</taxon>
        <taxon>Majidae</taxon>
        <taxon>Chionoecetes</taxon>
    </lineage>
</organism>
<comment type="caution">
    <text evidence="10">The sequence shown here is derived from an EMBL/GenBank/DDBJ whole genome shotgun (WGS) entry which is preliminary data.</text>
</comment>
<evidence type="ECO:0000256" key="4">
    <source>
        <dbReference type="ARBA" id="ARBA00022692"/>
    </source>
</evidence>
<dbReference type="EMBL" id="JACEEZ010016315">
    <property type="protein sequence ID" value="KAG0718271.1"/>
    <property type="molecule type" value="Genomic_DNA"/>
</dbReference>
<accession>A0A8J4Y7Q6</accession>
<sequence>MFIALACVPGQGFQSPSCSENYFYVKGITFRIIWALLFFGPMVVISMVYCRIFHLLNHRALSLVSAEQRNHLRRNIKTVRTTALIVGTFVVGWGPAMVKFLLVCDECPIKPQSIDLTTNIALGVFVNITYCLKVFTDTFIYAVQLLDVRRAVQAMGRQLKEKVTGQRTEGPSRTVSRISRTTSTRVSIGSPALRRLPASFTRHSPSSTSFKSTTPSRQTLQLARTGSLPPSSTTHCNASSWPVTLEVSVYTNNHHKDDVRLTTLVEETHLDPLQEDDQDRL</sequence>
<evidence type="ECO:0000256" key="3">
    <source>
        <dbReference type="ARBA" id="ARBA00022475"/>
    </source>
</evidence>
<dbReference type="InterPro" id="IPR000276">
    <property type="entry name" value="GPCR_Rhodpsn"/>
</dbReference>
<dbReference type="PROSITE" id="PS50262">
    <property type="entry name" value="G_PROTEIN_RECEP_F1_2"/>
    <property type="match status" value="1"/>
</dbReference>
<keyword evidence="11" id="KW-1185">Reference proteome</keyword>
<reference evidence="10" key="1">
    <citation type="submission" date="2020-07" db="EMBL/GenBank/DDBJ databases">
        <title>The High-quality genome of the commercially important snow crab, Chionoecetes opilio.</title>
        <authorList>
            <person name="Jeong J.-H."/>
            <person name="Ryu S."/>
        </authorList>
    </citation>
    <scope>NUCLEOTIDE SEQUENCE</scope>
    <source>
        <strain evidence="10">MADBK_172401_WGS</strain>
        <tissue evidence="10">Digestive gland</tissue>
    </source>
</reference>
<dbReference type="InterPro" id="IPR017452">
    <property type="entry name" value="GPCR_Rhodpsn_7TM"/>
</dbReference>
<evidence type="ECO:0000256" key="5">
    <source>
        <dbReference type="ARBA" id="ARBA00022989"/>
    </source>
</evidence>